<evidence type="ECO:0000313" key="2">
    <source>
        <dbReference type="Proteomes" id="UP001443914"/>
    </source>
</evidence>
<comment type="caution">
    <text evidence="1">The sequence shown here is derived from an EMBL/GenBank/DDBJ whole genome shotgun (WGS) entry which is preliminary data.</text>
</comment>
<gene>
    <name evidence="1" type="ORF">RND81_08G223700</name>
</gene>
<organism evidence="1 2">
    <name type="scientific">Saponaria officinalis</name>
    <name type="common">Common soapwort</name>
    <name type="synonym">Lychnis saponaria</name>
    <dbReference type="NCBI Taxonomy" id="3572"/>
    <lineage>
        <taxon>Eukaryota</taxon>
        <taxon>Viridiplantae</taxon>
        <taxon>Streptophyta</taxon>
        <taxon>Embryophyta</taxon>
        <taxon>Tracheophyta</taxon>
        <taxon>Spermatophyta</taxon>
        <taxon>Magnoliopsida</taxon>
        <taxon>eudicotyledons</taxon>
        <taxon>Gunneridae</taxon>
        <taxon>Pentapetalae</taxon>
        <taxon>Caryophyllales</taxon>
        <taxon>Caryophyllaceae</taxon>
        <taxon>Caryophylleae</taxon>
        <taxon>Saponaria</taxon>
    </lineage>
</organism>
<dbReference type="PANTHER" id="PTHR47389:SF4">
    <property type="entry name" value="OS09G0436400 PROTEIN"/>
    <property type="match status" value="1"/>
</dbReference>
<reference evidence="1" key="1">
    <citation type="submission" date="2024-03" db="EMBL/GenBank/DDBJ databases">
        <title>WGS assembly of Saponaria officinalis var. Norfolk2.</title>
        <authorList>
            <person name="Jenkins J."/>
            <person name="Shu S."/>
            <person name="Grimwood J."/>
            <person name="Barry K."/>
            <person name="Goodstein D."/>
            <person name="Schmutz J."/>
            <person name="Leebens-Mack J."/>
            <person name="Osbourn A."/>
        </authorList>
    </citation>
    <scope>NUCLEOTIDE SEQUENCE [LARGE SCALE GENOMIC DNA]</scope>
    <source>
        <strain evidence="1">JIC</strain>
    </source>
</reference>
<dbReference type="EMBL" id="JBDFQZ010000008">
    <property type="protein sequence ID" value="KAK9700207.1"/>
    <property type="molecule type" value="Genomic_DNA"/>
</dbReference>
<accession>A0AAW1JAP1</accession>
<evidence type="ECO:0000313" key="1">
    <source>
        <dbReference type="EMBL" id="KAK9700207.1"/>
    </source>
</evidence>
<dbReference type="PANTHER" id="PTHR47389">
    <property type="entry name" value="OS09G0436400 PROTEIN"/>
    <property type="match status" value="1"/>
</dbReference>
<proteinExistence type="predicted"/>
<sequence length="176" mass="19492">MGSVGRITIRSDHLESDLLMQSTCSISEWGIGGPLVDNISGDVIGMDFFCRKKCTPFLPGNILLKCIDQSSGRGIISFPWAGWKTRPLHELKADELEIVFSKYKSFEGVIIKDLADVLFKACDSLPEAMQLRVTIRKTEDKVIRVQSFSPPTVDRWPLLPPPLATSTTSRIGLLGL</sequence>
<dbReference type="Proteomes" id="UP001443914">
    <property type="component" value="Unassembled WGS sequence"/>
</dbReference>
<name>A0AAW1JAP1_SAPOF</name>
<protein>
    <submittedName>
        <fullName evidence="1">Uncharacterized protein</fullName>
    </submittedName>
</protein>
<dbReference type="AlphaFoldDB" id="A0AAW1JAP1"/>
<keyword evidence="2" id="KW-1185">Reference proteome</keyword>